<feature type="chain" id="PRO_5003381252" evidence="1">
    <location>
        <begin position="23"/>
        <end position="231"/>
    </location>
</feature>
<sequence>MKKIVLLCPFIMLLLVSCYEYDADEFSGKILPRVTGYSTGVTNDWLYFNLRTGEMFNATAPNQQIKEGEQITRTDWDFAVCGYHFRTNGGTSGPGEGGACDLGYANYDKWQTASQIPPDVQFVVDDSIYITYSQADWYRYLGKHNLNFDENPWFDPNSGIRQTRSSGNPLLDKAIALSGPPMEYTPSQHTYCIRTADGRHYYKLMVVSWYNTNSAIDDSGGQMSYYLDELK</sequence>
<keyword evidence="3" id="KW-1185">Reference proteome</keyword>
<reference evidence="3" key="1">
    <citation type="journal article" date="2011" name="Stand. Genomic Sci.">
        <title>Non-contiguous finished genome sequence of the opportunistic oral pathogen Prevotella multisaccharivorax type strain (PPPA20).</title>
        <authorList>
            <person name="Pati A."/>
            <person name="Gronow S."/>
            <person name="Lu M."/>
            <person name="Lapidus A."/>
            <person name="Nolan M."/>
            <person name="Lucas S."/>
            <person name="Hammon N."/>
            <person name="Deshpande S."/>
            <person name="Cheng J.F."/>
            <person name="Tapia R."/>
            <person name="Han C."/>
            <person name="Goodwin L."/>
            <person name="Pitluck S."/>
            <person name="Liolios K."/>
            <person name="Pagani I."/>
            <person name="Mavromatis K."/>
            <person name="Mikhailova N."/>
            <person name="Huntemann M."/>
            <person name="Chen A."/>
            <person name="Palaniappan K."/>
            <person name="Land M."/>
            <person name="Hauser L."/>
            <person name="Detter J.C."/>
            <person name="Brambilla E.M."/>
            <person name="Rohde M."/>
            <person name="Goker M."/>
            <person name="Woyke T."/>
            <person name="Bristow J."/>
            <person name="Eisen J.A."/>
            <person name="Markowitz V."/>
            <person name="Hugenholtz P."/>
            <person name="Kyrpides N.C."/>
            <person name="Klenk H.P."/>
            <person name="Ivanova N."/>
        </authorList>
    </citation>
    <scope>NUCLEOTIDE SEQUENCE [LARGE SCALE GENOMIC DNA]</scope>
    <source>
        <strain evidence="3">DSM 17128</strain>
    </source>
</reference>
<protein>
    <submittedName>
        <fullName evidence="2">Lipoprotein</fullName>
    </submittedName>
</protein>
<dbReference type="AlphaFoldDB" id="F8NAI0"/>
<evidence type="ECO:0000313" key="3">
    <source>
        <dbReference type="Proteomes" id="UP000002772"/>
    </source>
</evidence>
<accession>F8NAI0</accession>
<dbReference type="RefSeq" id="WP_007575704.1">
    <property type="nucleotide sequence ID" value="NZ_BPTS01000002.1"/>
</dbReference>
<dbReference type="EMBL" id="GL945017">
    <property type="protein sequence ID" value="EGN57860.1"/>
    <property type="molecule type" value="Genomic_DNA"/>
</dbReference>
<name>F8NAI0_9BACT</name>
<keyword evidence="2" id="KW-0449">Lipoprotein</keyword>
<keyword evidence="1" id="KW-0732">Signal</keyword>
<dbReference type="CDD" id="cd12105">
    <property type="entry name" value="HmuY"/>
    <property type="match status" value="1"/>
</dbReference>
<dbReference type="InterPro" id="IPR025921">
    <property type="entry name" value="HmuY"/>
</dbReference>
<organism evidence="2 3">
    <name type="scientific">Hallella multisaccharivorax DSM 17128</name>
    <dbReference type="NCBI Taxonomy" id="688246"/>
    <lineage>
        <taxon>Bacteria</taxon>
        <taxon>Pseudomonadati</taxon>
        <taxon>Bacteroidota</taxon>
        <taxon>Bacteroidia</taxon>
        <taxon>Bacteroidales</taxon>
        <taxon>Prevotellaceae</taxon>
        <taxon>Hallella</taxon>
    </lineage>
</organism>
<gene>
    <name evidence="2" type="ORF">Premu_2499</name>
</gene>
<dbReference type="HOGENOM" id="CLU_1169835_0_0_10"/>
<dbReference type="Pfam" id="PF14064">
    <property type="entry name" value="HmuY"/>
    <property type="match status" value="1"/>
</dbReference>
<feature type="signal peptide" evidence="1">
    <location>
        <begin position="1"/>
        <end position="22"/>
    </location>
</feature>
<proteinExistence type="predicted"/>
<dbReference type="OrthoDB" id="1004781at2"/>
<dbReference type="PROSITE" id="PS51257">
    <property type="entry name" value="PROKAR_LIPOPROTEIN"/>
    <property type="match status" value="1"/>
</dbReference>
<evidence type="ECO:0000313" key="2">
    <source>
        <dbReference type="EMBL" id="EGN57860.1"/>
    </source>
</evidence>
<dbReference type="STRING" id="688246.Premu_2499"/>
<evidence type="ECO:0000256" key="1">
    <source>
        <dbReference type="SAM" id="SignalP"/>
    </source>
</evidence>
<dbReference type="Proteomes" id="UP000002772">
    <property type="component" value="Unassembled WGS sequence"/>
</dbReference>